<dbReference type="PANTHER" id="PTHR43669">
    <property type="entry name" value="5-KETO-D-GLUCONATE 5-REDUCTASE"/>
    <property type="match status" value="1"/>
</dbReference>
<dbReference type="EMBL" id="JAUSVX010000014">
    <property type="protein sequence ID" value="MDQ0472978.1"/>
    <property type="molecule type" value="Genomic_DNA"/>
</dbReference>
<dbReference type="EC" id="1.1.1.69" evidence="4"/>
<dbReference type="Pfam" id="PF13561">
    <property type="entry name" value="adh_short_C2"/>
    <property type="match status" value="1"/>
</dbReference>
<keyword evidence="5" id="KW-1185">Reference proteome</keyword>
<evidence type="ECO:0000259" key="3">
    <source>
        <dbReference type="SMART" id="SM00822"/>
    </source>
</evidence>
<dbReference type="InterPro" id="IPR057326">
    <property type="entry name" value="KR_dom"/>
</dbReference>
<protein>
    <submittedName>
        <fullName evidence="4">Gluconate 5-dehydrogenase</fullName>
        <ecNumber evidence="4">1.1.1.69</ecNumber>
    </submittedName>
</protein>
<reference evidence="4 5" key="1">
    <citation type="submission" date="2023-07" db="EMBL/GenBank/DDBJ databases">
        <title>Genomic Encyclopedia of Type Strains, Phase IV (KMG-IV): sequencing the most valuable type-strain genomes for metagenomic binning, comparative biology and taxonomic classification.</title>
        <authorList>
            <person name="Goeker M."/>
        </authorList>
    </citation>
    <scope>NUCLEOTIDE SEQUENCE [LARGE SCALE GENOMIC DNA]</scope>
    <source>
        <strain evidence="4 5">DSM 19619</strain>
    </source>
</reference>
<dbReference type="InterPro" id="IPR002347">
    <property type="entry name" value="SDR_fam"/>
</dbReference>
<proteinExistence type="inferred from homology"/>
<evidence type="ECO:0000313" key="4">
    <source>
        <dbReference type="EMBL" id="MDQ0472978.1"/>
    </source>
</evidence>
<evidence type="ECO:0000256" key="2">
    <source>
        <dbReference type="ARBA" id="ARBA00023002"/>
    </source>
</evidence>
<dbReference type="PRINTS" id="PR00080">
    <property type="entry name" value="SDRFAMILY"/>
</dbReference>
<accession>A0ABU0JHT6</accession>
<dbReference type="SMART" id="SM00822">
    <property type="entry name" value="PKS_KR"/>
    <property type="match status" value="1"/>
</dbReference>
<evidence type="ECO:0000313" key="5">
    <source>
        <dbReference type="Proteomes" id="UP001242480"/>
    </source>
</evidence>
<keyword evidence="2 4" id="KW-0560">Oxidoreductase</keyword>
<dbReference type="Gene3D" id="3.40.50.720">
    <property type="entry name" value="NAD(P)-binding Rossmann-like Domain"/>
    <property type="match status" value="1"/>
</dbReference>
<dbReference type="GO" id="GO:0008874">
    <property type="term" value="F:gluconate 5-dehydrogenase activity"/>
    <property type="evidence" value="ECO:0007669"/>
    <property type="project" value="UniProtKB-EC"/>
</dbReference>
<gene>
    <name evidence="4" type="ORF">QO011_006011</name>
</gene>
<organism evidence="4 5">
    <name type="scientific">Labrys wisconsinensis</name>
    <dbReference type="NCBI Taxonomy" id="425677"/>
    <lineage>
        <taxon>Bacteria</taxon>
        <taxon>Pseudomonadati</taxon>
        <taxon>Pseudomonadota</taxon>
        <taxon>Alphaproteobacteria</taxon>
        <taxon>Hyphomicrobiales</taxon>
        <taxon>Xanthobacteraceae</taxon>
        <taxon>Labrys</taxon>
    </lineage>
</organism>
<dbReference type="PRINTS" id="PR00081">
    <property type="entry name" value="GDHRDH"/>
</dbReference>
<dbReference type="InterPro" id="IPR020904">
    <property type="entry name" value="Sc_DH/Rdtase_CS"/>
</dbReference>
<feature type="domain" description="Ketoreductase" evidence="3">
    <location>
        <begin position="11"/>
        <end position="204"/>
    </location>
</feature>
<dbReference type="SUPFAM" id="SSF51735">
    <property type="entry name" value="NAD(P)-binding Rossmann-fold domains"/>
    <property type="match status" value="1"/>
</dbReference>
<comment type="similarity">
    <text evidence="1">Belongs to the short-chain dehydrogenases/reductases (SDR) family.</text>
</comment>
<evidence type="ECO:0000256" key="1">
    <source>
        <dbReference type="ARBA" id="ARBA00006484"/>
    </source>
</evidence>
<dbReference type="PANTHER" id="PTHR43669:SF9">
    <property type="entry name" value="5-KETO-D-GLUCONATE 5-REDUCTASE"/>
    <property type="match status" value="1"/>
</dbReference>
<dbReference type="Proteomes" id="UP001242480">
    <property type="component" value="Unassembled WGS sequence"/>
</dbReference>
<dbReference type="RefSeq" id="WP_307280607.1">
    <property type="nucleotide sequence ID" value="NZ_JAUSVX010000014.1"/>
</dbReference>
<dbReference type="InterPro" id="IPR036291">
    <property type="entry name" value="NAD(P)-bd_dom_sf"/>
</dbReference>
<comment type="caution">
    <text evidence="4">The sequence shown here is derived from an EMBL/GenBank/DDBJ whole genome shotgun (WGS) entry which is preliminary data.</text>
</comment>
<name>A0ABU0JHT6_9HYPH</name>
<dbReference type="PROSITE" id="PS00061">
    <property type="entry name" value="ADH_SHORT"/>
    <property type="match status" value="1"/>
</dbReference>
<sequence>MPVTLFDLTGRIALVSGSSRGIGLALARGLGEAGAQLVVNGRDAATLESAAGELRAAGLAVHAAPFDVGDPEACAAAVGRIEAEIGPIDILVNNAGIQRRAPFVDFPAEAYREVQRVNVDGVFFLAQAVARGMVARQRGKIVNICSVGSELGRATIVPYTTSKGAVRMLTRGLCAELARHNIQINGIAPGYIGTDLNKDLMADKAFSGWVEARTPAGRWGTVEEVVGACIFLASRASDYVNGHILYVDGGITAAL</sequence>